<evidence type="ECO:0000256" key="6">
    <source>
        <dbReference type="RuleBase" id="RU361125"/>
    </source>
</evidence>
<evidence type="ECO:0000256" key="2">
    <source>
        <dbReference type="ARBA" id="ARBA00004613"/>
    </source>
</evidence>
<dbReference type="SUPFAM" id="SSF54518">
    <property type="entry name" value="Tubby C-terminal domain-like"/>
    <property type="match status" value="1"/>
</dbReference>
<dbReference type="PRINTS" id="PR01574">
    <property type="entry name" value="TUBBYPROTEIN"/>
</dbReference>
<reference evidence="10" key="2">
    <citation type="submission" date="2025-08" db="UniProtKB">
        <authorList>
            <consortium name="Ensembl"/>
        </authorList>
    </citation>
    <scope>IDENTIFICATION</scope>
</reference>
<evidence type="ECO:0000256" key="4">
    <source>
        <dbReference type="ARBA" id="ARBA00022490"/>
    </source>
</evidence>
<keyword evidence="4" id="KW-0963">Cytoplasm</keyword>
<keyword evidence="5" id="KW-0964">Secreted</keyword>
<dbReference type="InterPro" id="IPR025659">
    <property type="entry name" value="Tubby-like_C"/>
</dbReference>
<dbReference type="InterPro" id="IPR005398">
    <property type="entry name" value="Tubby_N"/>
</dbReference>
<sequence length="455" mass="51185">MEGVSSNRSMSYSRWSYDSTLDDEGTNLRQQKLDRQRALLEQKQKKKRQEPLMVQSNVDGRSRARRTKQSEEQAPLVESYLSSNSSTIYHVQEADQEEVKVIADTQPPRSAKKGKASASSTPQTGSDKKERKGKHKGQSAGISSSMNFDEEEDDEDEISSSSSQLNSNTRPGSATSKKSCKEVASAPTPPVSEPAIDVDDLEEFSLRPAPQGVRVKCRITRDKKGMDRGMYPTYYLHLEREDGKKVFLLAGRKRKKSKTSNYLISIDPTDLSRGGESFIGKLRSNLMGTKFTVYDSGLNPMKSTTSLEASNLRQELAAICYETNVLGFKGPRKMSVIIPGMNMDHERVSIRPRNDHESLLARWQNKNTESVIELHNKTPVWNDDTQSYVLNFHGRVTQASVKNFQIIHDNDPDYIVMQFGRVAEDVFTMDYNYPMCALQAFAIALSSFDSKLACE</sequence>
<feature type="domain" description="Tubby C-terminal" evidence="8">
    <location>
        <begin position="207"/>
        <end position="450"/>
    </location>
</feature>
<evidence type="ECO:0000256" key="1">
    <source>
        <dbReference type="ARBA" id="ARBA00004496"/>
    </source>
</evidence>
<dbReference type="GO" id="GO:0005929">
    <property type="term" value="C:cilium"/>
    <property type="evidence" value="ECO:0007669"/>
    <property type="project" value="TreeGrafter"/>
</dbReference>
<accession>A0A8D3CEG8</accession>
<feature type="compositionally biased region" description="Acidic residues" evidence="7">
    <location>
        <begin position="148"/>
        <end position="158"/>
    </location>
</feature>
<dbReference type="PANTHER" id="PTHR16517:SF20">
    <property type="entry name" value="TUBBY PROTEIN HOMOLOG"/>
    <property type="match status" value="1"/>
</dbReference>
<dbReference type="PRINTS" id="PR01573">
    <property type="entry name" value="SUPERTUBBY"/>
</dbReference>
<evidence type="ECO:0000256" key="7">
    <source>
        <dbReference type="SAM" id="MobiDB-lite"/>
    </source>
</evidence>
<evidence type="ECO:0000313" key="10">
    <source>
        <dbReference type="Ensembl" id="ENSSMAP00000045676.1"/>
    </source>
</evidence>
<dbReference type="Pfam" id="PF01167">
    <property type="entry name" value="Tub"/>
    <property type="match status" value="1"/>
</dbReference>
<evidence type="ECO:0000256" key="3">
    <source>
        <dbReference type="ARBA" id="ARBA00007129"/>
    </source>
</evidence>
<feature type="compositionally biased region" description="Polar residues" evidence="7">
    <location>
        <begin position="80"/>
        <end position="89"/>
    </location>
</feature>
<feature type="compositionally biased region" description="Polar residues" evidence="7">
    <location>
        <begin position="164"/>
        <end position="177"/>
    </location>
</feature>
<dbReference type="InterPro" id="IPR018066">
    <property type="entry name" value="Tubby_C_CS"/>
</dbReference>
<evidence type="ECO:0000259" key="9">
    <source>
        <dbReference type="Pfam" id="PF16322"/>
    </source>
</evidence>
<feature type="region of interest" description="Disordered" evidence="7">
    <location>
        <begin position="1"/>
        <end position="28"/>
    </location>
</feature>
<dbReference type="PROSITE" id="PS01200">
    <property type="entry name" value="TUB_1"/>
    <property type="match status" value="1"/>
</dbReference>
<dbReference type="Ensembl" id="ENSSMAT00000051622.1">
    <property type="protein sequence ID" value="ENSSMAP00000045676.1"/>
    <property type="gene ID" value="ENSSMAG00000021407.2"/>
</dbReference>
<feature type="compositionally biased region" description="Low complexity" evidence="7">
    <location>
        <begin position="1"/>
        <end position="17"/>
    </location>
</feature>
<feature type="domain" description="Tubby N-terminal" evidence="9">
    <location>
        <begin position="136"/>
        <end position="189"/>
    </location>
</feature>
<name>A0A8D3CEG8_SCOMX</name>
<evidence type="ECO:0000259" key="8">
    <source>
        <dbReference type="Pfam" id="PF01167"/>
    </source>
</evidence>
<evidence type="ECO:0000256" key="5">
    <source>
        <dbReference type="ARBA" id="ARBA00022525"/>
    </source>
</evidence>
<dbReference type="GO" id="GO:0061512">
    <property type="term" value="P:protein localization to cilium"/>
    <property type="evidence" value="ECO:0007669"/>
    <property type="project" value="TreeGrafter"/>
</dbReference>
<dbReference type="InterPro" id="IPR000007">
    <property type="entry name" value="Tubby_C"/>
</dbReference>
<organism evidence="10 11">
    <name type="scientific">Scophthalmus maximus</name>
    <name type="common">Turbot</name>
    <name type="synonym">Psetta maxima</name>
    <dbReference type="NCBI Taxonomy" id="52904"/>
    <lineage>
        <taxon>Eukaryota</taxon>
        <taxon>Metazoa</taxon>
        <taxon>Chordata</taxon>
        <taxon>Craniata</taxon>
        <taxon>Vertebrata</taxon>
        <taxon>Euteleostomi</taxon>
        <taxon>Actinopterygii</taxon>
        <taxon>Neopterygii</taxon>
        <taxon>Teleostei</taxon>
        <taxon>Neoteleostei</taxon>
        <taxon>Acanthomorphata</taxon>
        <taxon>Carangaria</taxon>
        <taxon>Pleuronectiformes</taxon>
        <taxon>Pleuronectoidei</taxon>
        <taxon>Scophthalmidae</taxon>
        <taxon>Scophthalmus</taxon>
    </lineage>
</organism>
<dbReference type="GO" id="GO:0005737">
    <property type="term" value="C:cytoplasm"/>
    <property type="evidence" value="ECO:0007669"/>
    <property type="project" value="UniProtKB-SubCell"/>
</dbReference>
<dbReference type="PROSITE" id="PS01201">
    <property type="entry name" value="TUB_2"/>
    <property type="match status" value="1"/>
</dbReference>
<comment type="similarity">
    <text evidence="3 6">Belongs to the TUB family.</text>
</comment>
<dbReference type="Proteomes" id="UP000694558">
    <property type="component" value="Chromosome 5"/>
</dbReference>
<comment type="subcellular location">
    <subcellularLocation>
        <location evidence="1">Cytoplasm</location>
    </subcellularLocation>
    <subcellularLocation>
        <location evidence="2">Secreted</location>
    </subcellularLocation>
</comment>
<proteinExistence type="inferred from homology"/>
<dbReference type="Pfam" id="PF16322">
    <property type="entry name" value="Tub_N"/>
    <property type="match status" value="2"/>
</dbReference>
<reference evidence="10" key="1">
    <citation type="submission" date="2023-05" db="EMBL/GenBank/DDBJ databases">
        <title>High-quality long-read genome of Scophthalmus maximus.</title>
        <authorList>
            <person name="Lien S."/>
            <person name="Martinez P."/>
        </authorList>
    </citation>
    <scope>NUCLEOTIDE SEQUENCE [LARGE SCALE GENOMIC DNA]</scope>
</reference>
<dbReference type="GeneTree" id="ENSGT00940000158372"/>
<dbReference type="FunFam" id="3.20.90.10:FF:000001">
    <property type="entry name" value="Tubby-like protein"/>
    <property type="match status" value="1"/>
</dbReference>
<feature type="region of interest" description="Disordered" evidence="7">
    <location>
        <begin position="40"/>
        <end position="199"/>
    </location>
</feature>
<evidence type="ECO:0000313" key="11">
    <source>
        <dbReference type="Proteomes" id="UP000694558"/>
    </source>
</evidence>
<feature type="domain" description="Tubby N-terminal" evidence="9">
    <location>
        <begin position="35"/>
        <end position="133"/>
    </location>
</feature>
<dbReference type="Gene3D" id="3.20.90.10">
    <property type="entry name" value="Tubby Protein, Chain A"/>
    <property type="match status" value="1"/>
</dbReference>
<gene>
    <name evidence="10" type="primary">TUB</name>
</gene>
<dbReference type="PANTHER" id="PTHR16517">
    <property type="entry name" value="TUBBY-RELATED"/>
    <property type="match status" value="1"/>
</dbReference>
<dbReference type="AlphaFoldDB" id="A0A8D3CEG8"/>
<dbReference type="GO" id="GO:0005576">
    <property type="term" value="C:extracellular region"/>
    <property type="evidence" value="ECO:0007669"/>
    <property type="project" value="UniProtKB-SubCell"/>
</dbReference>
<protein>
    <recommendedName>
        <fullName evidence="6">Tubby-like protein</fullName>
    </recommendedName>
</protein>